<sequence length="99" mass="10780">MSSATRRRGVRDTSLTAEKLALLGHSITSTSCTPLAKQRVFDPEAVTPDSILPGLASFLTSTLMASDSIYSRVHLSDSLLPFMGTTAWCRFASLRRLHP</sequence>
<dbReference type="PROSITE" id="PS51257">
    <property type="entry name" value="PROKAR_LIPOPROTEIN"/>
    <property type="match status" value="1"/>
</dbReference>
<dbReference type="InParanoid" id="A0A165FKU2"/>
<gene>
    <name evidence="1" type="ORF">CALCODRAFT_496898</name>
</gene>
<dbReference type="EMBL" id="KV423971">
    <property type="protein sequence ID" value="KZT56891.1"/>
    <property type="molecule type" value="Genomic_DNA"/>
</dbReference>
<name>A0A165FKU2_9BASI</name>
<evidence type="ECO:0000313" key="1">
    <source>
        <dbReference type="EMBL" id="KZT56891.1"/>
    </source>
</evidence>
<protein>
    <submittedName>
        <fullName evidence="1">Uncharacterized protein</fullName>
    </submittedName>
</protein>
<organism evidence="1 2">
    <name type="scientific">Calocera cornea HHB12733</name>
    <dbReference type="NCBI Taxonomy" id="1353952"/>
    <lineage>
        <taxon>Eukaryota</taxon>
        <taxon>Fungi</taxon>
        <taxon>Dikarya</taxon>
        <taxon>Basidiomycota</taxon>
        <taxon>Agaricomycotina</taxon>
        <taxon>Dacrymycetes</taxon>
        <taxon>Dacrymycetales</taxon>
        <taxon>Dacrymycetaceae</taxon>
        <taxon>Calocera</taxon>
    </lineage>
</organism>
<reference evidence="1 2" key="1">
    <citation type="journal article" date="2016" name="Mol. Biol. Evol.">
        <title>Comparative Genomics of Early-Diverging Mushroom-Forming Fungi Provides Insights into the Origins of Lignocellulose Decay Capabilities.</title>
        <authorList>
            <person name="Nagy L.G."/>
            <person name="Riley R."/>
            <person name="Tritt A."/>
            <person name="Adam C."/>
            <person name="Daum C."/>
            <person name="Floudas D."/>
            <person name="Sun H."/>
            <person name="Yadav J.S."/>
            <person name="Pangilinan J."/>
            <person name="Larsson K.H."/>
            <person name="Matsuura K."/>
            <person name="Barry K."/>
            <person name="Labutti K."/>
            <person name="Kuo R."/>
            <person name="Ohm R.A."/>
            <person name="Bhattacharya S.S."/>
            <person name="Shirouzu T."/>
            <person name="Yoshinaga Y."/>
            <person name="Martin F.M."/>
            <person name="Grigoriev I.V."/>
            <person name="Hibbett D.S."/>
        </authorList>
    </citation>
    <scope>NUCLEOTIDE SEQUENCE [LARGE SCALE GENOMIC DNA]</scope>
    <source>
        <strain evidence="1 2">HHB12733</strain>
    </source>
</reference>
<keyword evidence="2" id="KW-1185">Reference proteome</keyword>
<accession>A0A165FKU2</accession>
<proteinExistence type="predicted"/>
<dbReference type="AlphaFoldDB" id="A0A165FKU2"/>
<dbReference type="Proteomes" id="UP000076842">
    <property type="component" value="Unassembled WGS sequence"/>
</dbReference>
<evidence type="ECO:0000313" key="2">
    <source>
        <dbReference type="Proteomes" id="UP000076842"/>
    </source>
</evidence>